<evidence type="ECO:0000313" key="2">
    <source>
        <dbReference type="EnsemblPlants" id="Solyc01g006665.1.1"/>
    </source>
</evidence>
<accession>A0A3Q7E816</accession>
<reference evidence="2" key="2">
    <citation type="submission" date="2019-01" db="UniProtKB">
        <authorList>
            <consortium name="EnsemblPlants"/>
        </authorList>
    </citation>
    <scope>IDENTIFICATION</scope>
    <source>
        <strain evidence="2">cv. Heinz 1706</strain>
    </source>
</reference>
<organism evidence="2">
    <name type="scientific">Solanum lycopersicum</name>
    <name type="common">Tomato</name>
    <name type="synonym">Lycopersicon esculentum</name>
    <dbReference type="NCBI Taxonomy" id="4081"/>
    <lineage>
        <taxon>Eukaryota</taxon>
        <taxon>Viridiplantae</taxon>
        <taxon>Streptophyta</taxon>
        <taxon>Embryophyta</taxon>
        <taxon>Tracheophyta</taxon>
        <taxon>Spermatophyta</taxon>
        <taxon>Magnoliopsida</taxon>
        <taxon>eudicotyledons</taxon>
        <taxon>Gunneridae</taxon>
        <taxon>Pentapetalae</taxon>
        <taxon>asterids</taxon>
        <taxon>lamiids</taxon>
        <taxon>Solanales</taxon>
        <taxon>Solanaceae</taxon>
        <taxon>Solanoideae</taxon>
        <taxon>Solaneae</taxon>
        <taxon>Solanum</taxon>
        <taxon>Solanum subgen. Lycopersicon</taxon>
    </lineage>
</organism>
<dbReference type="AlphaFoldDB" id="A0A3Q7E816"/>
<keyword evidence="3" id="KW-1185">Reference proteome</keyword>
<name>A0A3Q7E816_SOLLC</name>
<feature type="chain" id="PRO_5018787073" evidence="1">
    <location>
        <begin position="19"/>
        <end position="108"/>
    </location>
</feature>
<dbReference type="InParanoid" id="A0A3Q7E816"/>
<proteinExistence type="predicted"/>
<evidence type="ECO:0000313" key="3">
    <source>
        <dbReference type="Proteomes" id="UP000004994"/>
    </source>
</evidence>
<evidence type="ECO:0000256" key="1">
    <source>
        <dbReference type="SAM" id="SignalP"/>
    </source>
</evidence>
<sequence>MFPPKGICVSMFLSIVVAATVKIQGATLTTDSGEGPSFPPEATTKMPFCIAWKAPMAIGFFENSNSAPAGFYNNNLKQELLSSRGLRANTLDRLLRTLNNTVIPVTAG</sequence>
<protein>
    <submittedName>
        <fullName evidence="2">Uncharacterized protein</fullName>
    </submittedName>
</protein>
<keyword evidence="1" id="KW-0732">Signal</keyword>
<reference evidence="2" key="1">
    <citation type="journal article" date="2012" name="Nature">
        <title>The tomato genome sequence provides insights into fleshy fruit evolution.</title>
        <authorList>
            <consortium name="Tomato Genome Consortium"/>
        </authorList>
    </citation>
    <scope>NUCLEOTIDE SEQUENCE [LARGE SCALE GENOMIC DNA]</scope>
    <source>
        <strain evidence="2">cv. Heinz 1706</strain>
    </source>
</reference>
<feature type="signal peptide" evidence="1">
    <location>
        <begin position="1"/>
        <end position="18"/>
    </location>
</feature>
<dbReference type="Gramene" id="Solyc01g006665.1.1">
    <property type="protein sequence ID" value="Solyc01g006665.1.1"/>
    <property type="gene ID" value="Solyc01g006665.1"/>
</dbReference>
<dbReference type="EnsemblPlants" id="Solyc01g006665.1.1">
    <property type="protein sequence ID" value="Solyc01g006665.1.1"/>
    <property type="gene ID" value="Solyc01g006665.1"/>
</dbReference>
<dbReference type="Proteomes" id="UP000004994">
    <property type="component" value="Chromosome 1"/>
</dbReference>